<dbReference type="CDD" id="cd14014">
    <property type="entry name" value="STKc_PknB_like"/>
    <property type="match status" value="1"/>
</dbReference>
<dbReference type="GO" id="GO:0005524">
    <property type="term" value="F:ATP binding"/>
    <property type="evidence" value="ECO:0007669"/>
    <property type="project" value="InterPro"/>
</dbReference>
<evidence type="ECO:0000256" key="1">
    <source>
        <dbReference type="SAM" id="Phobius"/>
    </source>
</evidence>
<dbReference type="Proteomes" id="UP000663827">
    <property type="component" value="Unassembled WGS sequence"/>
</dbReference>
<feature type="transmembrane region" description="Helical" evidence="1">
    <location>
        <begin position="320"/>
        <end position="338"/>
    </location>
</feature>
<keyword evidence="1" id="KW-0472">Membrane</keyword>
<name>A0A8H3HX53_9AGAM</name>
<dbReference type="InterPro" id="IPR000719">
    <property type="entry name" value="Prot_kinase_dom"/>
</dbReference>
<dbReference type="EMBL" id="CAJNJQ010001519">
    <property type="protein sequence ID" value="CAE7141450.1"/>
    <property type="molecule type" value="Genomic_DNA"/>
</dbReference>
<dbReference type="InterPro" id="IPR011009">
    <property type="entry name" value="Kinase-like_dom_sf"/>
</dbReference>
<dbReference type="PROSITE" id="PS50011">
    <property type="entry name" value="PROTEIN_KINASE_DOM"/>
    <property type="match status" value="1"/>
</dbReference>
<keyword evidence="1" id="KW-0812">Transmembrane</keyword>
<dbReference type="SMART" id="SM00220">
    <property type="entry name" value="S_TKc"/>
    <property type="match status" value="1"/>
</dbReference>
<dbReference type="InterPro" id="IPR008271">
    <property type="entry name" value="Ser/Thr_kinase_AS"/>
</dbReference>
<evidence type="ECO:0000313" key="3">
    <source>
        <dbReference type="EMBL" id="CAE7141450.1"/>
    </source>
</evidence>
<protein>
    <recommendedName>
        <fullName evidence="2">Protein kinase domain-containing protein</fullName>
    </recommendedName>
</protein>
<comment type="caution">
    <text evidence="3">The sequence shown here is derived from an EMBL/GenBank/DDBJ whole genome shotgun (WGS) entry which is preliminary data.</text>
</comment>
<dbReference type="AlphaFoldDB" id="A0A8H3HX53"/>
<evidence type="ECO:0000313" key="4">
    <source>
        <dbReference type="Proteomes" id="UP000663827"/>
    </source>
</evidence>
<gene>
    <name evidence="3" type="ORF">RDB_LOCUS75594</name>
</gene>
<organism evidence="3 4">
    <name type="scientific">Rhizoctonia solani</name>
    <dbReference type="NCBI Taxonomy" id="456999"/>
    <lineage>
        <taxon>Eukaryota</taxon>
        <taxon>Fungi</taxon>
        <taxon>Dikarya</taxon>
        <taxon>Basidiomycota</taxon>
        <taxon>Agaricomycotina</taxon>
        <taxon>Agaricomycetes</taxon>
        <taxon>Cantharellales</taxon>
        <taxon>Ceratobasidiaceae</taxon>
        <taxon>Rhizoctonia</taxon>
    </lineage>
</organism>
<keyword evidence="1" id="KW-1133">Transmembrane helix</keyword>
<feature type="domain" description="Protein kinase" evidence="2">
    <location>
        <begin position="26"/>
        <end position="288"/>
    </location>
</feature>
<proteinExistence type="predicted"/>
<dbReference type="SUPFAM" id="SSF56112">
    <property type="entry name" value="Protein kinase-like (PK-like)"/>
    <property type="match status" value="1"/>
</dbReference>
<reference evidence="3" key="1">
    <citation type="submission" date="2021-01" db="EMBL/GenBank/DDBJ databases">
        <authorList>
            <person name="Kaushik A."/>
        </authorList>
    </citation>
    <scope>NUCLEOTIDE SEQUENCE</scope>
    <source>
        <strain evidence="3">AG5</strain>
    </source>
</reference>
<dbReference type="InterPro" id="IPR051681">
    <property type="entry name" value="Ser/Thr_Kinases-Pseudokinases"/>
</dbReference>
<dbReference type="Pfam" id="PF00069">
    <property type="entry name" value="Pkinase"/>
    <property type="match status" value="1"/>
</dbReference>
<dbReference type="PROSITE" id="PS00108">
    <property type="entry name" value="PROTEIN_KINASE_ST"/>
    <property type="match status" value="1"/>
</dbReference>
<accession>A0A8H3HX53</accession>
<dbReference type="GO" id="GO:0004674">
    <property type="term" value="F:protein serine/threonine kinase activity"/>
    <property type="evidence" value="ECO:0007669"/>
    <property type="project" value="TreeGrafter"/>
</dbReference>
<dbReference type="PANTHER" id="PTHR44329">
    <property type="entry name" value="SERINE/THREONINE-PROTEIN KINASE TNNI3K-RELATED"/>
    <property type="match status" value="1"/>
</dbReference>
<sequence length="340" mass="37612">MPLDEVARCLIQHGCTDISNDLDLSNCSQDAVARGGFGAVYRGLLKSGQPIAIKCVEVLGQWGVSDESHKVLRRAAKELYAWTRSSHPGVLNLFGFARFRGQIALVSPWMSNGSLGSYLARTIDINYRIQLCIQITQALEHLHSSGVVHGDIKPDNIMLSDNHQVQLADFGSAVLTGDFSLGFTPTDPKFTLRFASPELLGGTSEHTTKTDIYALSMTILSILTGKRPFPNKRDHAIVAEVLIHKNRPPLSDFPIFAGRDRLWGLLERCWAHTPEDRPTATEVSHALIEVERGVYEPWTGPCSRNILDYASSSEDWSDSLIVLIDASVFFFFFLLSILGV</sequence>
<dbReference type="Gene3D" id="1.10.510.10">
    <property type="entry name" value="Transferase(Phosphotransferase) domain 1"/>
    <property type="match status" value="1"/>
</dbReference>
<evidence type="ECO:0000259" key="2">
    <source>
        <dbReference type="PROSITE" id="PS50011"/>
    </source>
</evidence>